<protein>
    <submittedName>
        <fullName evidence="2">Uncharacterized protein</fullName>
    </submittedName>
</protein>
<sequence>MIRLDGKLSLLWRLTRFLCLVLFESLMITSGAMTHDFAVTLLAWRWMLLVLYLCSVFNLKVDVSLTDIDTRAGEQLNVSPGLGLLDSCAHLEPSQTFGVCYNASFSEHPTGDRAGQVWGGVVR</sequence>
<name>A0A067TMA1_GALM3</name>
<keyword evidence="1" id="KW-0812">Transmembrane</keyword>
<gene>
    <name evidence="2" type="ORF">GALMADRAFT_707083</name>
</gene>
<feature type="transmembrane region" description="Helical" evidence="1">
    <location>
        <begin position="12"/>
        <end position="31"/>
    </location>
</feature>
<keyword evidence="1" id="KW-0472">Membrane</keyword>
<reference evidence="3" key="1">
    <citation type="journal article" date="2014" name="Proc. Natl. Acad. Sci. U.S.A.">
        <title>Extensive sampling of basidiomycete genomes demonstrates inadequacy of the white-rot/brown-rot paradigm for wood decay fungi.</title>
        <authorList>
            <person name="Riley R."/>
            <person name="Salamov A.A."/>
            <person name="Brown D.W."/>
            <person name="Nagy L.G."/>
            <person name="Floudas D."/>
            <person name="Held B.W."/>
            <person name="Levasseur A."/>
            <person name="Lombard V."/>
            <person name="Morin E."/>
            <person name="Otillar R."/>
            <person name="Lindquist E.A."/>
            <person name="Sun H."/>
            <person name="LaButti K.M."/>
            <person name="Schmutz J."/>
            <person name="Jabbour D."/>
            <person name="Luo H."/>
            <person name="Baker S.E."/>
            <person name="Pisabarro A.G."/>
            <person name="Walton J.D."/>
            <person name="Blanchette R.A."/>
            <person name="Henrissat B."/>
            <person name="Martin F."/>
            <person name="Cullen D."/>
            <person name="Hibbett D.S."/>
            <person name="Grigoriev I.V."/>
        </authorList>
    </citation>
    <scope>NUCLEOTIDE SEQUENCE [LARGE SCALE GENOMIC DNA]</scope>
    <source>
        <strain evidence="3">CBS 339.88</strain>
    </source>
</reference>
<dbReference type="AlphaFoldDB" id="A0A067TMA1"/>
<evidence type="ECO:0000313" key="3">
    <source>
        <dbReference type="Proteomes" id="UP000027222"/>
    </source>
</evidence>
<feature type="transmembrane region" description="Helical" evidence="1">
    <location>
        <begin position="43"/>
        <end position="61"/>
    </location>
</feature>
<dbReference type="Proteomes" id="UP000027222">
    <property type="component" value="Unassembled WGS sequence"/>
</dbReference>
<keyword evidence="1" id="KW-1133">Transmembrane helix</keyword>
<dbReference type="EMBL" id="KL142368">
    <property type="protein sequence ID" value="KDR84306.1"/>
    <property type="molecule type" value="Genomic_DNA"/>
</dbReference>
<proteinExistence type="predicted"/>
<organism evidence="2 3">
    <name type="scientific">Galerina marginata (strain CBS 339.88)</name>
    <dbReference type="NCBI Taxonomy" id="685588"/>
    <lineage>
        <taxon>Eukaryota</taxon>
        <taxon>Fungi</taxon>
        <taxon>Dikarya</taxon>
        <taxon>Basidiomycota</taxon>
        <taxon>Agaricomycotina</taxon>
        <taxon>Agaricomycetes</taxon>
        <taxon>Agaricomycetidae</taxon>
        <taxon>Agaricales</taxon>
        <taxon>Agaricineae</taxon>
        <taxon>Strophariaceae</taxon>
        <taxon>Galerina</taxon>
    </lineage>
</organism>
<evidence type="ECO:0000313" key="2">
    <source>
        <dbReference type="EMBL" id="KDR84306.1"/>
    </source>
</evidence>
<keyword evidence="3" id="KW-1185">Reference proteome</keyword>
<dbReference type="HOGENOM" id="CLU_2015452_0_0_1"/>
<accession>A0A067TMA1</accession>
<evidence type="ECO:0000256" key="1">
    <source>
        <dbReference type="SAM" id="Phobius"/>
    </source>
</evidence>